<comment type="similarity">
    <text evidence="2">Belongs to the MscS (TC 1.A.23) family.</text>
</comment>
<dbReference type="InterPro" id="IPR010920">
    <property type="entry name" value="LSM_dom_sf"/>
</dbReference>
<keyword evidence="6 7" id="KW-0472">Membrane</keyword>
<dbReference type="InterPro" id="IPR011014">
    <property type="entry name" value="MscS_channel_TM-2"/>
</dbReference>
<organism evidence="11 12">
    <name type="scientific">Alkalicoccobacillus gibsonii</name>
    <dbReference type="NCBI Taxonomy" id="79881"/>
    <lineage>
        <taxon>Bacteria</taxon>
        <taxon>Bacillati</taxon>
        <taxon>Bacillota</taxon>
        <taxon>Bacilli</taxon>
        <taxon>Bacillales</taxon>
        <taxon>Bacillaceae</taxon>
        <taxon>Alkalicoccobacillus</taxon>
    </lineage>
</organism>
<dbReference type="PANTHER" id="PTHR43634:SF2">
    <property type="entry name" value="LOW CONDUCTANCE MECHANOSENSITIVE CHANNEL YNAI"/>
    <property type="match status" value="1"/>
</dbReference>
<dbReference type="InterPro" id="IPR011066">
    <property type="entry name" value="MscS_channel_C_sf"/>
</dbReference>
<evidence type="ECO:0000256" key="4">
    <source>
        <dbReference type="ARBA" id="ARBA00022692"/>
    </source>
</evidence>
<accession>A0ABU9VJE2</accession>
<feature type="domain" description="Mechanosensitive ion channel transmembrane helices 2/3" evidence="10">
    <location>
        <begin position="142"/>
        <end position="183"/>
    </location>
</feature>
<dbReference type="Proteomes" id="UP001418796">
    <property type="component" value="Unassembled WGS sequence"/>
</dbReference>
<evidence type="ECO:0000259" key="10">
    <source>
        <dbReference type="Pfam" id="PF21088"/>
    </source>
</evidence>
<feature type="domain" description="Mechanosensitive ion channel MscS" evidence="8">
    <location>
        <begin position="184"/>
        <end position="250"/>
    </location>
</feature>
<dbReference type="Pfam" id="PF00924">
    <property type="entry name" value="MS_channel_2nd"/>
    <property type="match status" value="1"/>
</dbReference>
<dbReference type="Gene3D" id="2.30.30.60">
    <property type="match status" value="1"/>
</dbReference>
<feature type="transmembrane region" description="Helical" evidence="7">
    <location>
        <begin position="12"/>
        <end position="32"/>
    </location>
</feature>
<comment type="caution">
    <text evidence="11">The sequence shown here is derived from an EMBL/GenBank/DDBJ whole genome shotgun (WGS) entry which is preliminary data.</text>
</comment>
<name>A0ABU9VJE2_9BACI</name>
<feature type="transmembrane region" description="Helical" evidence="7">
    <location>
        <begin position="162"/>
        <end position="182"/>
    </location>
</feature>
<evidence type="ECO:0000259" key="9">
    <source>
        <dbReference type="Pfam" id="PF21082"/>
    </source>
</evidence>
<dbReference type="Pfam" id="PF21082">
    <property type="entry name" value="MS_channel_3rd"/>
    <property type="match status" value="1"/>
</dbReference>
<evidence type="ECO:0000256" key="7">
    <source>
        <dbReference type="SAM" id="Phobius"/>
    </source>
</evidence>
<comment type="subcellular location">
    <subcellularLocation>
        <location evidence="1">Cell membrane</location>
        <topology evidence="1">Multi-pass membrane protein</topology>
    </subcellularLocation>
</comment>
<evidence type="ECO:0000313" key="11">
    <source>
        <dbReference type="EMBL" id="MEN0644009.1"/>
    </source>
</evidence>
<dbReference type="InterPro" id="IPR049278">
    <property type="entry name" value="MS_channel_C"/>
</dbReference>
<keyword evidence="12" id="KW-1185">Reference proteome</keyword>
<dbReference type="SUPFAM" id="SSF50182">
    <property type="entry name" value="Sm-like ribonucleoproteins"/>
    <property type="match status" value="1"/>
</dbReference>
<dbReference type="InterPro" id="IPR023408">
    <property type="entry name" value="MscS_beta-dom_sf"/>
</dbReference>
<feature type="transmembrane region" description="Helical" evidence="7">
    <location>
        <begin position="97"/>
        <end position="114"/>
    </location>
</feature>
<dbReference type="Gene3D" id="1.10.287.1260">
    <property type="match status" value="1"/>
</dbReference>
<evidence type="ECO:0000259" key="8">
    <source>
        <dbReference type="Pfam" id="PF00924"/>
    </source>
</evidence>
<evidence type="ECO:0000313" key="12">
    <source>
        <dbReference type="Proteomes" id="UP001418796"/>
    </source>
</evidence>
<feature type="transmembrane region" description="Helical" evidence="7">
    <location>
        <begin position="67"/>
        <end position="85"/>
    </location>
</feature>
<dbReference type="SUPFAM" id="SSF82861">
    <property type="entry name" value="Mechanosensitive channel protein MscS (YggB), transmembrane region"/>
    <property type="match status" value="1"/>
</dbReference>
<sequence>MERLNQYVEKIINLDWINIGLSIAIFLVFLVFRKMFTTLTKKLVLGLSKRSSTKVIRDVLKSYEKPLRFLFVVIGTYLALQYLEYSSLTIRPFVQNLYRSFIIFTIGWGLYNYMTYYSNAVTNIAKKAELQEESMLIPFVSKILRVLVVIVTFIIILDNWGFNISTFVAGLGIGGLAFALAAQDTIGNFFGGIIIITERPFKKGDWIETPTVEGGVEDITFRSTKIRTFSDTLVVIPNSTLANEAITNWTEMGRRRVYFSLGIRQSTSSKKLQTLRDRIDHELKLFEDIATDSVIVRFEEFAESSYNLMVTYFTETNQWAPFMEIREKAHFRILEVLEEEGIHVSAPANLVMSEEPLDVVNHEVKE</sequence>
<dbReference type="Pfam" id="PF21088">
    <property type="entry name" value="MS_channel_1st"/>
    <property type="match status" value="1"/>
</dbReference>
<dbReference type="RefSeq" id="WP_343130790.1">
    <property type="nucleotide sequence ID" value="NZ_JBCITK010000001.1"/>
</dbReference>
<keyword evidence="5 7" id="KW-1133">Transmembrane helix</keyword>
<dbReference type="InterPro" id="IPR049142">
    <property type="entry name" value="MS_channel_1st"/>
</dbReference>
<keyword evidence="4 7" id="KW-0812">Transmembrane</keyword>
<feature type="domain" description="Mechanosensitive ion channel MscS C-terminal" evidence="9">
    <location>
        <begin position="259"/>
        <end position="343"/>
    </location>
</feature>
<evidence type="ECO:0000256" key="5">
    <source>
        <dbReference type="ARBA" id="ARBA00022989"/>
    </source>
</evidence>
<protein>
    <submittedName>
        <fullName evidence="11">Mechanosensitive ion channel family protein</fullName>
    </submittedName>
</protein>
<dbReference type="InterPro" id="IPR045042">
    <property type="entry name" value="YnaI-like"/>
</dbReference>
<dbReference type="SUPFAM" id="SSF82689">
    <property type="entry name" value="Mechanosensitive channel protein MscS (YggB), C-terminal domain"/>
    <property type="match status" value="1"/>
</dbReference>
<dbReference type="PANTHER" id="PTHR43634">
    <property type="entry name" value="OW CONDUCTANCE MECHANOSENSITIVE CHANNEL"/>
    <property type="match status" value="1"/>
</dbReference>
<evidence type="ECO:0000256" key="3">
    <source>
        <dbReference type="ARBA" id="ARBA00022475"/>
    </source>
</evidence>
<keyword evidence="3" id="KW-1003">Cell membrane</keyword>
<evidence type="ECO:0000256" key="1">
    <source>
        <dbReference type="ARBA" id="ARBA00004651"/>
    </source>
</evidence>
<feature type="transmembrane region" description="Helical" evidence="7">
    <location>
        <begin position="135"/>
        <end position="156"/>
    </location>
</feature>
<gene>
    <name evidence="11" type="ORF">MKY91_12675</name>
</gene>
<proteinExistence type="inferred from homology"/>
<evidence type="ECO:0000256" key="2">
    <source>
        <dbReference type="ARBA" id="ARBA00008017"/>
    </source>
</evidence>
<dbReference type="Gene3D" id="3.30.70.100">
    <property type="match status" value="1"/>
</dbReference>
<reference evidence="11 12" key="1">
    <citation type="submission" date="2024-03" db="EMBL/GenBank/DDBJ databases">
        <title>Bacilli Hybrid Assemblies.</title>
        <authorList>
            <person name="Kovac J."/>
        </authorList>
    </citation>
    <scope>NUCLEOTIDE SEQUENCE [LARGE SCALE GENOMIC DNA]</scope>
    <source>
        <strain evidence="11 12">FSL R7-0666</strain>
    </source>
</reference>
<dbReference type="InterPro" id="IPR006685">
    <property type="entry name" value="MscS_channel_2nd"/>
</dbReference>
<dbReference type="EMBL" id="JBCITK010000001">
    <property type="protein sequence ID" value="MEN0644009.1"/>
    <property type="molecule type" value="Genomic_DNA"/>
</dbReference>
<evidence type="ECO:0000256" key="6">
    <source>
        <dbReference type="ARBA" id="ARBA00023136"/>
    </source>
</evidence>